<feature type="region of interest" description="Disordered" evidence="1">
    <location>
        <begin position="1"/>
        <end position="41"/>
    </location>
</feature>
<organism evidence="2 3">
    <name type="scientific">Triticum urartu</name>
    <name type="common">Red wild einkorn</name>
    <name type="synonym">Crithodium urartu</name>
    <dbReference type="NCBI Taxonomy" id="4572"/>
    <lineage>
        <taxon>Eukaryota</taxon>
        <taxon>Viridiplantae</taxon>
        <taxon>Streptophyta</taxon>
        <taxon>Embryophyta</taxon>
        <taxon>Tracheophyta</taxon>
        <taxon>Spermatophyta</taxon>
        <taxon>Magnoliopsida</taxon>
        <taxon>Liliopsida</taxon>
        <taxon>Poales</taxon>
        <taxon>Poaceae</taxon>
        <taxon>BOP clade</taxon>
        <taxon>Pooideae</taxon>
        <taxon>Triticodae</taxon>
        <taxon>Triticeae</taxon>
        <taxon>Triticinae</taxon>
        <taxon>Triticum</taxon>
    </lineage>
</organism>
<dbReference type="Gramene" id="TuG1812G0400003473.01.T02">
    <property type="protein sequence ID" value="TuG1812G0400003473.01.T02"/>
    <property type="gene ID" value="TuG1812G0400003473.01"/>
</dbReference>
<dbReference type="Gramene" id="TuG1812G0400003473.01.T03">
    <property type="protein sequence ID" value="TuG1812G0400003473.01.T03"/>
    <property type="gene ID" value="TuG1812G0400003473.01"/>
</dbReference>
<evidence type="ECO:0000256" key="1">
    <source>
        <dbReference type="SAM" id="MobiDB-lite"/>
    </source>
</evidence>
<keyword evidence="3" id="KW-1185">Reference proteome</keyword>
<name>A0A8R7U9G9_TRIUA</name>
<dbReference type="EnsemblPlants" id="TuG1812G0400003473.01.T02">
    <property type="protein sequence ID" value="TuG1812G0400003473.01.T02"/>
    <property type="gene ID" value="TuG1812G0400003473.01"/>
</dbReference>
<dbReference type="AlphaFoldDB" id="A0A8R7U9G9"/>
<evidence type="ECO:0000313" key="2">
    <source>
        <dbReference type="EnsemblPlants" id="TuG1812G0400003473.01.T02"/>
    </source>
</evidence>
<evidence type="ECO:0000313" key="3">
    <source>
        <dbReference type="Proteomes" id="UP000015106"/>
    </source>
</evidence>
<reference evidence="2" key="2">
    <citation type="submission" date="2018-03" db="EMBL/GenBank/DDBJ databases">
        <title>The Triticum urartu genome reveals the dynamic nature of wheat genome evolution.</title>
        <authorList>
            <person name="Ling H."/>
            <person name="Ma B."/>
            <person name="Shi X."/>
            <person name="Liu H."/>
            <person name="Dong L."/>
            <person name="Sun H."/>
            <person name="Cao Y."/>
            <person name="Gao Q."/>
            <person name="Zheng S."/>
            <person name="Li Y."/>
            <person name="Yu Y."/>
            <person name="Du H."/>
            <person name="Qi M."/>
            <person name="Li Y."/>
            <person name="Yu H."/>
            <person name="Cui Y."/>
            <person name="Wang N."/>
            <person name="Chen C."/>
            <person name="Wu H."/>
            <person name="Zhao Y."/>
            <person name="Zhang J."/>
            <person name="Li Y."/>
            <person name="Zhou W."/>
            <person name="Zhang B."/>
            <person name="Hu W."/>
            <person name="Eijk M."/>
            <person name="Tang J."/>
            <person name="Witsenboer H."/>
            <person name="Zhao S."/>
            <person name="Li Z."/>
            <person name="Zhang A."/>
            <person name="Wang D."/>
            <person name="Liang C."/>
        </authorList>
    </citation>
    <scope>NUCLEOTIDE SEQUENCE [LARGE SCALE GENOMIC DNA]</scope>
    <source>
        <strain evidence="2">cv. G1812</strain>
    </source>
</reference>
<sequence length="255" mass="28465">MRNLRSTNLTSVSTSRRTEEDQGLQMPVPQGLPNKGSQKRNGLTKKGFALQVQNTFPLPIDDDLPVSLWSTLQEKTFLWKELLTRLNNKLDGVLHMANIDEGTMYAFTFRRKVLRANPTPSPQFLENVGSITSSIKIGGEGRAVSAASGRFRVGRPRRHWLSAMEESTPQLHDETLQRLHRHRFCPEVIWRWAAACEIYCRGVGHFPTGGRPASSPTSPLLALLAAVPSSTVRPGCILAWFFTPTDSSLLRTQTT</sequence>
<accession>A0A8R7U9G9</accession>
<dbReference type="Proteomes" id="UP000015106">
    <property type="component" value="Chromosome 4"/>
</dbReference>
<feature type="compositionally biased region" description="Polar residues" evidence="1">
    <location>
        <begin position="1"/>
        <end position="15"/>
    </location>
</feature>
<reference evidence="2" key="3">
    <citation type="submission" date="2022-06" db="UniProtKB">
        <authorList>
            <consortium name="EnsemblPlants"/>
        </authorList>
    </citation>
    <scope>IDENTIFICATION</scope>
</reference>
<reference evidence="3" key="1">
    <citation type="journal article" date="2013" name="Nature">
        <title>Draft genome of the wheat A-genome progenitor Triticum urartu.</title>
        <authorList>
            <person name="Ling H.Q."/>
            <person name="Zhao S."/>
            <person name="Liu D."/>
            <person name="Wang J."/>
            <person name="Sun H."/>
            <person name="Zhang C."/>
            <person name="Fan H."/>
            <person name="Li D."/>
            <person name="Dong L."/>
            <person name="Tao Y."/>
            <person name="Gao C."/>
            <person name="Wu H."/>
            <person name="Li Y."/>
            <person name="Cui Y."/>
            <person name="Guo X."/>
            <person name="Zheng S."/>
            <person name="Wang B."/>
            <person name="Yu K."/>
            <person name="Liang Q."/>
            <person name="Yang W."/>
            <person name="Lou X."/>
            <person name="Chen J."/>
            <person name="Feng M."/>
            <person name="Jian J."/>
            <person name="Zhang X."/>
            <person name="Luo G."/>
            <person name="Jiang Y."/>
            <person name="Liu J."/>
            <person name="Wang Z."/>
            <person name="Sha Y."/>
            <person name="Zhang B."/>
            <person name="Wu H."/>
            <person name="Tang D."/>
            <person name="Shen Q."/>
            <person name="Xue P."/>
            <person name="Zou S."/>
            <person name="Wang X."/>
            <person name="Liu X."/>
            <person name="Wang F."/>
            <person name="Yang Y."/>
            <person name="An X."/>
            <person name="Dong Z."/>
            <person name="Zhang K."/>
            <person name="Zhang X."/>
            <person name="Luo M.C."/>
            <person name="Dvorak J."/>
            <person name="Tong Y."/>
            <person name="Wang J."/>
            <person name="Yang H."/>
            <person name="Li Z."/>
            <person name="Wang D."/>
            <person name="Zhang A."/>
            <person name="Wang J."/>
        </authorList>
    </citation>
    <scope>NUCLEOTIDE SEQUENCE</scope>
    <source>
        <strain evidence="3">cv. G1812</strain>
    </source>
</reference>
<dbReference type="EnsemblPlants" id="TuG1812G0400003473.01.T03">
    <property type="protein sequence ID" value="TuG1812G0400003473.01.T03"/>
    <property type="gene ID" value="TuG1812G0400003473.01"/>
</dbReference>
<protein>
    <submittedName>
        <fullName evidence="2">Uncharacterized protein</fullName>
    </submittedName>
</protein>
<proteinExistence type="predicted"/>